<dbReference type="SUPFAM" id="SSF49313">
    <property type="entry name" value="Cadherin-like"/>
    <property type="match status" value="1"/>
</dbReference>
<accession>A0A1V1NR93</accession>
<feature type="non-terminal residue" evidence="1">
    <location>
        <position position="1"/>
    </location>
</feature>
<evidence type="ECO:0000313" key="2">
    <source>
        <dbReference type="Proteomes" id="UP000189670"/>
    </source>
</evidence>
<dbReference type="GO" id="GO:0005509">
    <property type="term" value="F:calcium ion binding"/>
    <property type="evidence" value="ECO:0007669"/>
    <property type="project" value="InterPro"/>
</dbReference>
<proteinExistence type="predicted"/>
<name>A0A1V1NR93_9BACT</name>
<sequence length="257" mass="28293">EFIWHIMDILTITSGLLPDAAEDVIYNFSLQAKGGLKPYNWRLNNTSLPEGLSLNNQTGTISGIPNLQSARAIVIEVSDSDDPPQTVQKEFHLEIIPKALYIFTPELPDCLVNNPYDAEIKALEGKPPYSWKLKSGNLPTGLEILLSHDSLKIEGMPTQTGLYSFTIEVTDSHTPPNHAEKTFYIEISGNVEIITRQLPHAQTGNMYASTLQAKGGLPAYIWRITDGKLPAGLTLNARTGDITGIPEEIRVKAKNSE</sequence>
<reference evidence="2" key="1">
    <citation type="submission" date="2012-11" db="EMBL/GenBank/DDBJ databases">
        <authorList>
            <person name="Lucero-Rivera Y.E."/>
            <person name="Tovar-Ramirez D."/>
        </authorList>
    </citation>
    <scope>NUCLEOTIDE SEQUENCE [LARGE SCALE GENOMIC DNA]</scope>
    <source>
        <strain evidence="2">Araruama</strain>
    </source>
</reference>
<evidence type="ECO:0000313" key="1">
    <source>
        <dbReference type="EMBL" id="ETR65112.1"/>
    </source>
</evidence>
<dbReference type="AlphaFoldDB" id="A0A1V1NR93"/>
<dbReference type="Gene3D" id="2.60.40.10">
    <property type="entry name" value="Immunoglobulins"/>
    <property type="match status" value="3"/>
</dbReference>
<gene>
    <name evidence="1" type="ORF">OMM_14803</name>
</gene>
<comment type="caution">
    <text evidence="1">The sequence shown here is derived from an EMBL/GenBank/DDBJ whole genome shotgun (WGS) entry which is preliminary data.</text>
</comment>
<organism evidence="1 2">
    <name type="scientific">Candidatus Magnetoglobus multicellularis str. Araruama</name>
    <dbReference type="NCBI Taxonomy" id="890399"/>
    <lineage>
        <taxon>Bacteria</taxon>
        <taxon>Pseudomonadati</taxon>
        <taxon>Thermodesulfobacteriota</taxon>
        <taxon>Desulfobacteria</taxon>
        <taxon>Desulfobacterales</taxon>
        <taxon>Desulfobacteraceae</taxon>
        <taxon>Candidatus Magnetoglobus</taxon>
    </lineage>
</organism>
<feature type="non-terminal residue" evidence="1">
    <location>
        <position position="257"/>
    </location>
</feature>
<dbReference type="InterPro" id="IPR013783">
    <property type="entry name" value="Ig-like_fold"/>
</dbReference>
<dbReference type="Pfam" id="PF05345">
    <property type="entry name" value="He_PIG"/>
    <property type="match status" value="3"/>
</dbReference>
<dbReference type="Proteomes" id="UP000189670">
    <property type="component" value="Unassembled WGS sequence"/>
</dbReference>
<dbReference type="EMBL" id="ATBP01003202">
    <property type="protein sequence ID" value="ETR65112.1"/>
    <property type="molecule type" value="Genomic_DNA"/>
</dbReference>
<dbReference type="InterPro" id="IPR015919">
    <property type="entry name" value="Cadherin-like_sf"/>
</dbReference>
<protein>
    <submittedName>
        <fullName evidence="1">Uncharacterized protein</fullName>
    </submittedName>
</protein>
<dbReference type="GO" id="GO:0016020">
    <property type="term" value="C:membrane"/>
    <property type="evidence" value="ECO:0007669"/>
    <property type="project" value="InterPro"/>
</dbReference>